<gene>
    <name evidence="2" type="ORF">ACFQS8_09025</name>
</gene>
<name>A0ABW2IL82_9PROT</name>
<dbReference type="InterPro" id="IPR029063">
    <property type="entry name" value="SAM-dependent_MTases_sf"/>
</dbReference>
<dbReference type="CDD" id="cd02440">
    <property type="entry name" value="AdoMet_MTases"/>
    <property type="match status" value="1"/>
</dbReference>
<dbReference type="RefSeq" id="WP_382166996.1">
    <property type="nucleotide sequence ID" value="NZ_JBHTBR010000005.1"/>
</dbReference>
<keyword evidence="2" id="KW-0489">Methyltransferase</keyword>
<dbReference type="GO" id="GO:0008168">
    <property type="term" value="F:methyltransferase activity"/>
    <property type="evidence" value="ECO:0007669"/>
    <property type="project" value="UniProtKB-KW"/>
</dbReference>
<evidence type="ECO:0000313" key="3">
    <source>
        <dbReference type="Proteomes" id="UP001596492"/>
    </source>
</evidence>
<dbReference type="Proteomes" id="UP001596492">
    <property type="component" value="Unassembled WGS sequence"/>
</dbReference>
<keyword evidence="3" id="KW-1185">Reference proteome</keyword>
<organism evidence="2 3">
    <name type="scientific">Hirschia litorea</name>
    <dbReference type="NCBI Taxonomy" id="1199156"/>
    <lineage>
        <taxon>Bacteria</taxon>
        <taxon>Pseudomonadati</taxon>
        <taxon>Pseudomonadota</taxon>
        <taxon>Alphaproteobacteria</taxon>
        <taxon>Hyphomonadales</taxon>
        <taxon>Hyphomonadaceae</taxon>
        <taxon>Hirschia</taxon>
    </lineage>
</organism>
<dbReference type="EMBL" id="JBHTBR010000005">
    <property type="protein sequence ID" value="MFC7291754.1"/>
    <property type="molecule type" value="Genomic_DNA"/>
</dbReference>
<dbReference type="InterPro" id="IPR025714">
    <property type="entry name" value="Methyltranfer_dom"/>
</dbReference>
<dbReference type="GO" id="GO:0032259">
    <property type="term" value="P:methylation"/>
    <property type="evidence" value="ECO:0007669"/>
    <property type="project" value="UniProtKB-KW"/>
</dbReference>
<dbReference type="Gene3D" id="3.40.50.150">
    <property type="entry name" value="Vaccinia Virus protein VP39"/>
    <property type="match status" value="1"/>
</dbReference>
<evidence type="ECO:0000313" key="2">
    <source>
        <dbReference type="EMBL" id="MFC7291754.1"/>
    </source>
</evidence>
<feature type="domain" description="Methyltransferase" evidence="1">
    <location>
        <begin position="38"/>
        <end position="170"/>
    </location>
</feature>
<dbReference type="SUPFAM" id="SSF53335">
    <property type="entry name" value="S-adenosyl-L-methionine-dependent methyltransferases"/>
    <property type="match status" value="1"/>
</dbReference>
<keyword evidence="2" id="KW-0808">Transferase</keyword>
<proteinExistence type="predicted"/>
<accession>A0ABW2IL82</accession>
<dbReference type="EC" id="2.1.1.-" evidence="2"/>
<reference evidence="3" key="1">
    <citation type="journal article" date="2019" name="Int. J. Syst. Evol. Microbiol.">
        <title>The Global Catalogue of Microorganisms (GCM) 10K type strain sequencing project: providing services to taxonomists for standard genome sequencing and annotation.</title>
        <authorList>
            <consortium name="The Broad Institute Genomics Platform"/>
            <consortium name="The Broad Institute Genome Sequencing Center for Infectious Disease"/>
            <person name="Wu L."/>
            <person name="Ma J."/>
        </authorList>
    </citation>
    <scope>NUCLEOTIDE SEQUENCE [LARGE SCALE GENOMIC DNA]</scope>
    <source>
        <strain evidence="3">CCUG 51308</strain>
    </source>
</reference>
<dbReference type="Pfam" id="PF13847">
    <property type="entry name" value="Methyltransf_31"/>
    <property type="match status" value="1"/>
</dbReference>
<protein>
    <submittedName>
        <fullName evidence="2">Class I SAM-dependent methyltransferase</fullName>
        <ecNumber evidence="2">2.1.1.-</ecNumber>
    </submittedName>
</protein>
<sequence>MKNPHVFWDKAAPKYAKKKIDNLAGYEATLARTATYLSDQQQVLEIGCGTGSTALLLANRVRHFTATDYSGGMIEIGARKAKDQGVTNIAFLQADVFDERLAPESFDVVMAHNLFHLLDNLPKTLERVSQLLKPDGLLISKTPCVGEMGPFIKMVLPVMKMMGKAPYVDTFKKSDLEAMVRDEGFEILEKGSYPEKSSSLYIVAKKG</sequence>
<evidence type="ECO:0000259" key="1">
    <source>
        <dbReference type="Pfam" id="PF13847"/>
    </source>
</evidence>
<comment type="caution">
    <text evidence="2">The sequence shown here is derived from an EMBL/GenBank/DDBJ whole genome shotgun (WGS) entry which is preliminary data.</text>
</comment>
<dbReference type="PANTHER" id="PTHR43861">
    <property type="entry name" value="TRANS-ACONITATE 2-METHYLTRANSFERASE-RELATED"/>
    <property type="match status" value="1"/>
</dbReference>